<comment type="similarity">
    <text evidence="2">Belongs to the SusD family.</text>
</comment>
<evidence type="ECO:0000256" key="1">
    <source>
        <dbReference type="ARBA" id="ARBA00004442"/>
    </source>
</evidence>
<comment type="caution">
    <text evidence="8">The sequence shown here is derived from an EMBL/GenBank/DDBJ whole genome shotgun (WGS) entry which is preliminary data.</text>
</comment>
<dbReference type="Proteomes" id="UP001597440">
    <property type="component" value="Unassembled WGS sequence"/>
</dbReference>
<keyword evidence="4" id="KW-0472">Membrane</keyword>
<sequence>MNVLKYIVIGALLCTACNGFLEIKPDKKMSVPHTLEDCELLLNDYSTLNTAYPSMGIIAGEDYYLTSANWNSISVLDDRNAYIWSDEPALLATPWQGAYRVVYLTNQILNVLDQMPNSQKAGARYSNAYGHALFLRAFAFQQLVEIYALPYRPNTADIDLGMPIRLSPDLDVVSKRATLKDTYAQIISDYSRAKNLLATERTIKGGTSKSAAYAGLARTYLTMKDYEKAFNYADSAWRMQAELLDYNTLKTSDSYPLRRFNKEVLFSALSTHSNAFGRLYVRMNPDLIASYTIGDLRKAIYFQPYTMEPTVYSFKGSYDQGATLFVGLTTSEVLLIRAEAAARTGQINKALTDINLLRANRWKGRDYPEITEQNADRLLDTVLAERAKELVFRGRRWSDIKRLSDDPNRSVELKRTIDGKDYMVPVGSLKYALMIPHVVTQQNQNIEQNKR</sequence>
<keyword evidence="3" id="KW-0732">Signal</keyword>
<dbReference type="EMBL" id="JBHULD010000025">
    <property type="protein sequence ID" value="MFD2556719.1"/>
    <property type="molecule type" value="Genomic_DNA"/>
</dbReference>
<dbReference type="InterPro" id="IPR033985">
    <property type="entry name" value="SusD-like_N"/>
</dbReference>
<proteinExistence type="inferred from homology"/>
<evidence type="ECO:0000313" key="8">
    <source>
        <dbReference type="EMBL" id="MFD2556719.1"/>
    </source>
</evidence>
<dbReference type="InterPro" id="IPR011990">
    <property type="entry name" value="TPR-like_helical_dom_sf"/>
</dbReference>
<evidence type="ECO:0000256" key="5">
    <source>
        <dbReference type="ARBA" id="ARBA00023237"/>
    </source>
</evidence>
<gene>
    <name evidence="8" type="ORF">ACFSQW_20190</name>
</gene>
<keyword evidence="5" id="KW-0998">Cell outer membrane</keyword>
<evidence type="ECO:0000256" key="4">
    <source>
        <dbReference type="ARBA" id="ARBA00023136"/>
    </source>
</evidence>
<evidence type="ECO:0000259" key="6">
    <source>
        <dbReference type="Pfam" id="PF07980"/>
    </source>
</evidence>
<keyword evidence="9" id="KW-1185">Reference proteome</keyword>
<dbReference type="Gene3D" id="1.25.40.390">
    <property type="match status" value="2"/>
</dbReference>
<dbReference type="Pfam" id="PF07980">
    <property type="entry name" value="SusD_RagB"/>
    <property type="match status" value="1"/>
</dbReference>
<name>A0ABW5L7J6_9SPHI</name>
<dbReference type="Pfam" id="PF14322">
    <property type="entry name" value="SusD-like_3"/>
    <property type="match status" value="1"/>
</dbReference>
<reference evidence="9" key="1">
    <citation type="journal article" date="2019" name="Int. J. Syst. Evol. Microbiol.">
        <title>The Global Catalogue of Microorganisms (GCM) 10K type strain sequencing project: providing services to taxonomists for standard genome sequencing and annotation.</title>
        <authorList>
            <consortium name="The Broad Institute Genomics Platform"/>
            <consortium name="The Broad Institute Genome Sequencing Center for Infectious Disease"/>
            <person name="Wu L."/>
            <person name="Ma J."/>
        </authorList>
    </citation>
    <scope>NUCLEOTIDE SEQUENCE [LARGE SCALE GENOMIC DNA]</scope>
    <source>
        <strain evidence="9">KCTC 52298</strain>
    </source>
</reference>
<dbReference type="SUPFAM" id="SSF48452">
    <property type="entry name" value="TPR-like"/>
    <property type="match status" value="1"/>
</dbReference>
<protein>
    <submittedName>
        <fullName evidence="8">RagB/SusD family nutrient uptake outer membrane protein</fullName>
    </submittedName>
</protein>
<dbReference type="InterPro" id="IPR012944">
    <property type="entry name" value="SusD_RagB_dom"/>
</dbReference>
<evidence type="ECO:0000313" key="9">
    <source>
        <dbReference type="Proteomes" id="UP001597440"/>
    </source>
</evidence>
<comment type="subcellular location">
    <subcellularLocation>
        <location evidence="1">Cell outer membrane</location>
    </subcellularLocation>
</comment>
<accession>A0ABW5L7J6</accession>
<evidence type="ECO:0000256" key="3">
    <source>
        <dbReference type="ARBA" id="ARBA00022729"/>
    </source>
</evidence>
<feature type="domain" description="RagB/SusD" evidence="6">
    <location>
        <begin position="330"/>
        <end position="407"/>
    </location>
</feature>
<evidence type="ECO:0000259" key="7">
    <source>
        <dbReference type="Pfam" id="PF14322"/>
    </source>
</evidence>
<organism evidence="8 9">
    <name type="scientific">Sphingobacterium tabacisoli</name>
    <dbReference type="NCBI Taxonomy" id="2044855"/>
    <lineage>
        <taxon>Bacteria</taxon>
        <taxon>Pseudomonadati</taxon>
        <taxon>Bacteroidota</taxon>
        <taxon>Sphingobacteriia</taxon>
        <taxon>Sphingobacteriales</taxon>
        <taxon>Sphingobacteriaceae</taxon>
        <taxon>Sphingobacterium</taxon>
    </lineage>
</organism>
<evidence type="ECO:0000256" key="2">
    <source>
        <dbReference type="ARBA" id="ARBA00006275"/>
    </source>
</evidence>
<dbReference type="RefSeq" id="WP_210354872.1">
    <property type="nucleotide sequence ID" value="NZ_JAEQMU010000002.1"/>
</dbReference>
<feature type="domain" description="SusD-like N-terminal" evidence="7">
    <location>
        <begin position="20"/>
        <end position="221"/>
    </location>
</feature>